<keyword evidence="13" id="KW-1185">Reference proteome</keyword>
<evidence type="ECO:0000256" key="10">
    <source>
        <dbReference type="ARBA" id="ARBA00034006"/>
    </source>
</evidence>
<dbReference type="CDD" id="cd01136">
    <property type="entry name" value="ATPase_flagellum-secretory_path_III"/>
    <property type="match status" value="1"/>
</dbReference>
<dbReference type="InterPro" id="IPR005714">
    <property type="entry name" value="ATPase_T3SS_FliI/YscN"/>
</dbReference>
<evidence type="ECO:0000313" key="13">
    <source>
        <dbReference type="Proteomes" id="UP000270468"/>
    </source>
</evidence>
<dbReference type="CDD" id="cd18114">
    <property type="entry name" value="ATP-synt_flagellum-secretory_path_III_C"/>
    <property type="match status" value="1"/>
</dbReference>
<dbReference type="Pfam" id="PF00006">
    <property type="entry name" value="ATP-synt_ab"/>
    <property type="match status" value="1"/>
</dbReference>
<dbReference type="GO" id="GO:0046933">
    <property type="term" value="F:proton-transporting ATP synthase activity, rotational mechanism"/>
    <property type="evidence" value="ECO:0007669"/>
    <property type="project" value="TreeGrafter"/>
</dbReference>
<dbReference type="GO" id="GO:0044780">
    <property type="term" value="P:bacterial-type flagellum assembly"/>
    <property type="evidence" value="ECO:0007669"/>
    <property type="project" value="InterPro"/>
</dbReference>
<evidence type="ECO:0000256" key="1">
    <source>
        <dbReference type="ARBA" id="ARBA00004496"/>
    </source>
</evidence>
<keyword evidence="7" id="KW-1278">Translocase</keyword>
<dbReference type="Pfam" id="PF18269">
    <property type="entry name" value="T3SS_ATPase_C"/>
    <property type="match status" value="1"/>
</dbReference>
<gene>
    <name evidence="12" type="primary">yscN</name>
    <name evidence="12" type="ORF">FILTAD_02309</name>
</gene>
<comment type="subcellular location">
    <subcellularLocation>
        <location evidence="1">Cytoplasm</location>
    </subcellularLocation>
</comment>
<keyword evidence="8" id="KW-0406">Ion transport</keyword>
<dbReference type="PANTHER" id="PTHR15184">
    <property type="entry name" value="ATP SYNTHASE"/>
    <property type="match status" value="1"/>
</dbReference>
<dbReference type="InterPro" id="IPR000194">
    <property type="entry name" value="ATPase_F1/V1/A1_a/bsu_nucl-bd"/>
</dbReference>
<evidence type="ECO:0000256" key="6">
    <source>
        <dbReference type="ARBA" id="ARBA00022927"/>
    </source>
</evidence>
<keyword evidence="3" id="KW-0963">Cytoplasm</keyword>
<organism evidence="12 13">
    <name type="scientific">Filibacter tadaridae</name>
    <dbReference type="NCBI Taxonomy" id="2483811"/>
    <lineage>
        <taxon>Bacteria</taxon>
        <taxon>Bacillati</taxon>
        <taxon>Bacillota</taxon>
        <taxon>Bacilli</taxon>
        <taxon>Bacillales</taxon>
        <taxon>Caryophanaceae</taxon>
        <taxon>Filibacter</taxon>
    </lineage>
</organism>
<evidence type="ECO:0000256" key="7">
    <source>
        <dbReference type="ARBA" id="ARBA00022967"/>
    </source>
</evidence>
<dbReference type="NCBIfam" id="TIGR01026">
    <property type="entry name" value="fliI_yscN"/>
    <property type="match status" value="1"/>
</dbReference>
<dbReference type="SMART" id="SM00382">
    <property type="entry name" value="AAA"/>
    <property type="match status" value="1"/>
</dbReference>
<dbReference type="Pfam" id="PF02874">
    <property type="entry name" value="ATP-synt_ab_N"/>
    <property type="match status" value="1"/>
</dbReference>
<reference evidence="12 13" key="1">
    <citation type="submission" date="2018-11" db="EMBL/GenBank/DDBJ databases">
        <authorList>
            <person name="Criscuolo A."/>
        </authorList>
    </citation>
    <scope>NUCLEOTIDE SEQUENCE [LARGE SCALE GENOMIC DNA]</scope>
    <source>
        <strain evidence="12">ATB-66</strain>
    </source>
</reference>
<dbReference type="InterPro" id="IPR050053">
    <property type="entry name" value="ATPase_alpha/beta_chains"/>
</dbReference>
<dbReference type="OrthoDB" id="9803053at2"/>
<keyword evidence="4" id="KW-0547">Nucleotide-binding</keyword>
<evidence type="ECO:0000256" key="5">
    <source>
        <dbReference type="ARBA" id="ARBA00022840"/>
    </source>
</evidence>
<dbReference type="GO" id="GO:0030257">
    <property type="term" value="C:type III protein secretion system complex"/>
    <property type="evidence" value="ECO:0007669"/>
    <property type="project" value="InterPro"/>
</dbReference>
<dbReference type="GO" id="GO:0016887">
    <property type="term" value="F:ATP hydrolysis activity"/>
    <property type="evidence" value="ECO:0007669"/>
    <property type="project" value="InterPro"/>
</dbReference>
<evidence type="ECO:0000256" key="9">
    <source>
        <dbReference type="ARBA" id="ARBA00023310"/>
    </source>
</evidence>
<dbReference type="Proteomes" id="UP000270468">
    <property type="component" value="Unassembled WGS sequence"/>
</dbReference>
<comment type="catalytic activity">
    <reaction evidence="10">
        <text>ATP + H2O + cellular proteinSide 1 = ADP + phosphate + cellular proteinSide 2.</text>
        <dbReference type="EC" id="7.4.2.8"/>
    </reaction>
</comment>
<dbReference type="EC" id="3.6.3.14" evidence="12"/>
<dbReference type="RefSeq" id="WP_124070924.1">
    <property type="nucleotide sequence ID" value="NZ_CBCRXF010000001.1"/>
</dbReference>
<dbReference type="GO" id="GO:0005737">
    <property type="term" value="C:cytoplasm"/>
    <property type="evidence" value="ECO:0007669"/>
    <property type="project" value="UniProtKB-SubCell"/>
</dbReference>
<dbReference type="AlphaFoldDB" id="A0A3P5XHY1"/>
<keyword evidence="6" id="KW-0653">Protein transport</keyword>
<dbReference type="GO" id="GO:0008564">
    <property type="term" value="F:protein-exporting ATPase activity"/>
    <property type="evidence" value="ECO:0007669"/>
    <property type="project" value="UniProtKB-EC"/>
</dbReference>
<dbReference type="InterPro" id="IPR040627">
    <property type="entry name" value="T3SS_ATPase_C"/>
</dbReference>
<proteinExistence type="predicted"/>
<dbReference type="InterPro" id="IPR020003">
    <property type="entry name" value="ATPase_a/bsu_AS"/>
</dbReference>
<dbReference type="InterPro" id="IPR027417">
    <property type="entry name" value="P-loop_NTPase"/>
</dbReference>
<dbReference type="NCBIfam" id="TIGR03497">
    <property type="entry name" value="FliI_clade2"/>
    <property type="match status" value="1"/>
</dbReference>
<keyword evidence="12" id="KW-0378">Hydrolase</keyword>
<protein>
    <submittedName>
        <fullName evidence="12">Putative ATP synthase YscN</fullName>
        <ecNumber evidence="12">3.6.3.14</ecNumber>
    </submittedName>
</protein>
<dbReference type="InterPro" id="IPR004100">
    <property type="entry name" value="ATPase_F1/V1/A1_a/bsu_N"/>
</dbReference>
<dbReference type="EMBL" id="UXAV01000042">
    <property type="protein sequence ID" value="VDC29757.1"/>
    <property type="molecule type" value="Genomic_DNA"/>
</dbReference>
<accession>A0A3P5XHY1</accession>
<dbReference type="GO" id="GO:0005524">
    <property type="term" value="F:ATP binding"/>
    <property type="evidence" value="ECO:0007669"/>
    <property type="project" value="UniProtKB-KW"/>
</dbReference>
<dbReference type="PANTHER" id="PTHR15184:SF9">
    <property type="entry name" value="SPI-1 TYPE 3 SECRETION SYSTEM ATPASE"/>
    <property type="match status" value="1"/>
</dbReference>
<dbReference type="InterPro" id="IPR003593">
    <property type="entry name" value="AAA+_ATPase"/>
</dbReference>
<keyword evidence="2" id="KW-0813">Transport</keyword>
<evidence type="ECO:0000256" key="3">
    <source>
        <dbReference type="ARBA" id="ARBA00022490"/>
    </source>
</evidence>
<name>A0A3P5XHY1_9BACL</name>
<evidence type="ECO:0000313" key="12">
    <source>
        <dbReference type="EMBL" id="VDC29757.1"/>
    </source>
</evidence>
<dbReference type="SUPFAM" id="SSF52540">
    <property type="entry name" value="P-loop containing nucleoside triphosphate hydrolases"/>
    <property type="match status" value="1"/>
</dbReference>
<evidence type="ECO:0000256" key="2">
    <source>
        <dbReference type="ARBA" id="ARBA00022448"/>
    </source>
</evidence>
<dbReference type="GO" id="GO:0071973">
    <property type="term" value="P:bacterial-type flagellum-dependent cell motility"/>
    <property type="evidence" value="ECO:0007669"/>
    <property type="project" value="InterPro"/>
</dbReference>
<dbReference type="CDD" id="cd18117">
    <property type="entry name" value="ATP-synt_flagellum-secretory_path_III_N"/>
    <property type="match status" value="1"/>
</dbReference>
<feature type="domain" description="AAA+ ATPase" evidence="11">
    <location>
        <begin position="160"/>
        <end position="341"/>
    </location>
</feature>
<evidence type="ECO:0000259" key="11">
    <source>
        <dbReference type="SMART" id="SM00382"/>
    </source>
</evidence>
<dbReference type="Gene3D" id="3.40.50.12240">
    <property type="match status" value="1"/>
</dbReference>
<evidence type="ECO:0000256" key="8">
    <source>
        <dbReference type="ARBA" id="ARBA00023065"/>
    </source>
</evidence>
<dbReference type="GO" id="GO:0030254">
    <property type="term" value="P:protein secretion by the type III secretion system"/>
    <property type="evidence" value="ECO:0007669"/>
    <property type="project" value="InterPro"/>
</dbReference>
<dbReference type="FunFam" id="3.40.50.12240:FF:000002">
    <property type="entry name" value="Flagellum-specific ATP synthase FliI"/>
    <property type="match status" value="1"/>
</dbReference>
<sequence length="443" mass="48033">MKKAKQLAELIPNVKTFKKFGRVVRVVGLMIESKGPESSIGDVCHIHLNTASKTDSIIMAEVVGFREEIVILMPFTNIRDISSGCLVETLGKPLEVKVGMNLIGKVLDSMGNPIDKSQLPKGLTSVLTEQDPPNALTRPPINEKLAVGVKAIDGMLTVGNGQRVGIFAGSGVGKSTLLGMIARNTTADLNVIALIGERGREVREFIDRDLGLEGMSRSIVVAATSDQPALMRIKGAFTATAIAEYFRDKGMNVMLMMDSVTRVAMAQREIGLAVGEPPATRGYTPSVFSILPKLLERTGTNKYGAITAFYTVLVDGDDMNEPIADAVRGILDGHIVLDRTLANKGQYPAINVLKSVSRLMNHIADPDHVKAAERLRELYYTYDKSEDLINIGAYKRGTSKEIDQAIEYEPLITNFLKQGFKDNIAIDDSITELVALGNGGRTS</sequence>
<evidence type="ECO:0000256" key="4">
    <source>
        <dbReference type="ARBA" id="ARBA00022741"/>
    </source>
</evidence>
<dbReference type="InterPro" id="IPR022425">
    <property type="entry name" value="FliI_clade2"/>
</dbReference>
<keyword evidence="9" id="KW-0066">ATP synthesis</keyword>
<keyword evidence="5" id="KW-0067">ATP-binding</keyword>
<dbReference type="PROSITE" id="PS00152">
    <property type="entry name" value="ATPASE_ALPHA_BETA"/>
    <property type="match status" value="1"/>
</dbReference>